<evidence type="ECO:0000256" key="4">
    <source>
        <dbReference type="ARBA" id="ARBA00023014"/>
    </source>
</evidence>
<dbReference type="CDD" id="cd24036">
    <property type="entry name" value="ASKHA_NBD_BcrAD_BadFG_HgdC_HadI"/>
    <property type="match status" value="1"/>
</dbReference>
<dbReference type="InterPro" id="IPR043129">
    <property type="entry name" value="ATPase_NBD"/>
</dbReference>
<accession>A0A1I2TUZ2</accession>
<evidence type="ECO:0000313" key="7">
    <source>
        <dbReference type="Proteomes" id="UP000199337"/>
    </source>
</evidence>
<dbReference type="OrthoDB" id="9778513at2"/>
<sequence>MFAGIDIGSRTIGLVAIAAGQIKQVRLEDTGFEPTDTAKRILDGTYSRIVATGYGRHSAKTEFAHDVITEIKAHALGAARLFPGVRTVLDIGGQDTKVIILNEQGAVVDFLMNDRCSAGTGKFLEIMSGALGYSSVSLFGQEALTGKATIKISNMCTVFAESEAVTLLHRGAPQKDIALALHASVVERTAGMLQRAGFKAPLVFTGGVAKNRCINSLLSTKLGIKVLIPEEPQLVGALGAALAAAQNDFTA</sequence>
<dbReference type="SUPFAM" id="SSF53067">
    <property type="entry name" value="Actin-like ATPase domain"/>
    <property type="match status" value="1"/>
</dbReference>
<keyword evidence="3" id="KW-0408">Iron</keyword>
<keyword evidence="7" id="KW-1185">Reference proteome</keyword>
<dbReference type="NCBIfam" id="TIGR00241">
    <property type="entry name" value="CoA_E_activ"/>
    <property type="match status" value="1"/>
</dbReference>
<dbReference type="Pfam" id="PF01869">
    <property type="entry name" value="BcrAD_BadFG"/>
    <property type="match status" value="1"/>
</dbReference>
<reference evidence="7" key="1">
    <citation type="submission" date="2016-10" db="EMBL/GenBank/DDBJ databases">
        <authorList>
            <person name="Varghese N."/>
            <person name="Submissions S."/>
        </authorList>
    </citation>
    <scope>NUCLEOTIDE SEQUENCE [LARGE SCALE GENOMIC DNA]</scope>
    <source>
        <strain evidence="7">DSM 17038</strain>
    </source>
</reference>
<dbReference type="STRING" id="341036.SAMN05660649_02347"/>
<dbReference type="Proteomes" id="UP000199337">
    <property type="component" value="Unassembled WGS sequence"/>
</dbReference>
<evidence type="ECO:0000259" key="5">
    <source>
        <dbReference type="Pfam" id="PF01869"/>
    </source>
</evidence>
<evidence type="ECO:0000256" key="3">
    <source>
        <dbReference type="ARBA" id="ARBA00023004"/>
    </source>
</evidence>
<protein>
    <submittedName>
        <fullName evidence="6">CoA-substrate-specific enzyme activase, putative</fullName>
    </submittedName>
</protein>
<keyword evidence="2" id="KW-0479">Metal-binding</keyword>
<dbReference type="EMBL" id="FOOX01000007">
    <property type="protein sequence ID" value="SFG66356.1"/>
    <property type="molecule type" value="Genomic_DNA"/>
</dbReference>
<proteinExistence type="predicted"/>
<dbReference type="Gene3D" id="3.30.420.40">
    <property type="match status" value="2"/>
</dbReference>
<dbReference type="InterPro" id="IPR008275">
    <property type="entry name" value="CoA_E_activase_dom"/>
</dbReference>
<evidence type="ECO:0000256" key="2">
    <source>
        <dbReference type="ARBA" id="ARBA00022723"/>
    </source>
</evidence>
<dbReference type="AlphaFoldDB" id="A0A1I2TUZ2"/>
<name>A0A1I2TUZ2_9FIRM</name>
<dbReference type="InterPro" id="IPR051805">
    <property type="entry name" value="Dehydratase_Activator_Redct"/>
</dbReference>
<dbReference type="PANTHER" id="PTHR32329:SF8">
    <property type="entry name" value="ACTIVATOR OF (R)-2-HYDROXYGLUTARYL-COA DEHYDRATASE"/>
    <property type="match status" value="1"/>
</dbReference>
<keyword evidence="4" id="KW-0411">Iron-sulfur</keyword>
<evidence type="ECO:0000256" key="1">
    <source>
        <dbReference type="ARBA" id="ARBA00001966"/>
    </source>
</evidence>
<organism evidence="6 7">
    <name type="scientific">Desulfotruncus arcticus DSM 17038</name>
    <dbReference type="NCBI Taxonomy" id="1121424"/>
    <lineage>
        <taxon>Bacteria</taxon>
        <taxon>Bacillati</taxon>
        <taxon>Bacillota</taxon>
        <taxon>Clostridia</taxon>
        <taxon>Eubacteriales</taxon>
        <taxon>Desulfallaceae</taxon>
        <taxon>Desulfotruncus</taxon>
    </lineage>
</organism>
<comment type="cofactor">
    <cofactor evidence="1">
        <name>[4Fe-4S] cluster</name>
        <dbReference type="ChEBI" id="CHEBI:49883"/>
    </cofactor>
</comment>
<feature type="domain" description="ATPase BadF/BadG/BcrA/BcrD type" evidence="5">
    <location>
        <begin position="48"/>
        <end position="244"/>
    </location>
</feature>
<dbReference type="GO" id="GO:0046872">
    <property type="term" value="F:metal ion binding"/>
    <property type="evidence" value="ECO:0007669"/>
    <property type="project" value="UniProtKB-KW"/>
</dbReference>
<dbReference type="GO" id="GO:0051536">
    <property type="term" value="F:iron-sulfur cluster binding"/>
    <property type="evidence" value="ECO:0007669"/>
    <property type="project" value="UniProtKB-KW"/>
</dbReference>
<dbReference type="PANTHER" id="PTHR32329">
    <property type="entry name" value="BIFUNCTIONAL PROTEIN [INCLUDES 2-HYDROXYACYL-COA DEHYDRATASE (N-TER) AND ITS ACTIVATOR DOMAIN (C_TERM)-RELATED"/>
    <property type="match status" value="1"/>
</dbReference>
<dbReference type="InterPro" id="IPR002731">
    <property type="entry name" value="ATPase_BadF"/>
</dbReference>
<dbReference type="RefSeq" id="WP_092471545.1">
    <property type="nucleotide sequence ID" value="NZ_FOOX01000007.1"/>
</dbReference>
<evidence type="ECO:0000313" key="6">
    <source>
        <dbReference type="EMBL" id="SFG66356.1"/>
    </source>
</evidence>
<gene>
    <name evidence="6" type="ORF">SAMN05660649_02347</name>
</gene>